<accession>V4JKY4</accession>
<evidence type="ECO:0000259" key="1">
    <source>
        <dbReference type="Pfam" id="PF17680"/>
    </source>
</evidence>
<dbReference type="AlphaFoldDB" id="V4JKY4"/>
<dbReference type="InterPro" id="IPR041215">
    <property type="entry name" value="FlgO_dom"/>
</dbReference>
<evidence type="ECO:0000313" key="3">
    <source>
        <dbReference type="Proteomes" id="UP000017820"/>
    </source>
</evidence>
<name>V4JKY4_PSEL2</name>
<protein>
    <recommendedName>
        <fullName evidence="1">FlgO domain-containing protein</fullName>
    </recommendedName>
</protein>
<gene>
    <name evidence="2" type="ORF">PL2TA16_02251</name>
</gene>
<reference evidence="2 3" key="1">
    <citation type="submission" date="2013-07" db="EMBL/GenBank/DDBJ databases">
        <title>Draft genome sequence of Pseudoalteromonas luteoviolacea 2ta16.</title>
        <authorList>
            <person name="Allen E.E."/>
            <person name="Azam F."/>
            <person name="Podell S."/>
        </authorList>
    </citation>
    <scope>NUCLEOTIDE SEQUENCE [LARGE SCALE GENOMIC DNA]</scope>
    <source>
        <strain evidence="2 3">2ta16</strain>
    </source>
</reference>
<sequence length="215" mass="23656">MAMKHSIALVSCLVALFGCESSQHSQIVPKGQQSKQAQQSLQLAQLANELNMSPEVEYTDPGFVSYSHNKQLANYAGQIALELTDSMSGVSPNAVAITSFVSFDKSLRNSNQLGNQLAESMIHQFQKLGYPALDFKSHRGIAVTRNGDFILSRDAKKLPQNPVPSHVLTGTMIYRDRGVEVNSRLLDFDSRLVVASSNVIIPYFILHPSATVTYR</sequence>
<feature type="domain" description="FlgO" evidence="1">
    <location>
        <begin position="78"/>
        <end position="203"/>
    </location>
</feature>
<dbReference type="PATRIC" id="fig|1353533.3.peg.147"/>
<comment type="caution">
    <text evidence="2">The sequence shown here is derived from an EMBL/GenBank/DDBJ whole genome shotgun (WGS) entry which is preliminary data.</text>
</comment>
<organism evidence="2 3">
    <name type="scientific">Pseudoalteromonas luteoviolacea (strain 2ta16)</name>
    <dbReference type="NCBI Taxonomy" id="1353533"/>
    <lineage>
        <taxon>Bacteria</taxon>
        <taxon>Pseudomonadati</taxon>
        <taxon>Pseudomonadota</taxon>
        <taxon>Gammaproteobacteria</taxon>
        <taxon>Alteromonadales</taxon>
        <taxon>Pseudoalteromonadaceae</taxon>
        <taxon>Pseudoalteromonas</taxon>
    </lineage>
</organism>
<dbReference type="PROSITE" id="PS51257">
    <property type="entry name" value="PROKAR_LIPOPROTEIN"/>
    <property type="match status" value="1"/>
</dbReference>
<evidence type="ECO:0000313" key="2">
    <source>
        <dbReference type="EMBL" id="ESP95507.1"/>
    </source>
</evidence>
<proteinExistence type="predicted"/>
<dbReference type="EMBL" id="AUSV01000002">
    <property type="protein sequence ID" value="ESP95507.1"/>
    <property type="molecule type" value="Genomic_DNA"/>
</dbReference>
<dbReference type="Proteomes" id="UP000017820">
    <property type="component" value="Unassembled WGS sequence"/>
</dbReference>
<dbReference type="Pfam" id="PF17680">
    <property type="entry name" value="FlgO"/>
    <property type="match status" value="1"/>
</dbReference>